<comment type="similarity">
    <text evidence="1">Belongs to the AHA1 family.</text>
</comment>
<comment type="caution">
    <text evidence="3">The sequence shown here is derived from an EMBL/GenBank/DDBJ whole genome shotgun (WGS) entry which is preliminary data.</text>
</comment>
<dbReference type="InterPro" id="IPR013538">
    <property type="entry name" value="ASHA1/2-like_C"/>
</dbReference>
<evidence type="ECO:0000313" key="3">
    <source>
        <dbReference type="EMBL" id="MBJ7595932.1"/>
    </source>
</evidence>
<dbReference type="Gene3D" id="3.30.530.20">
    <property type="match status" value="1"/>
</dbReference>
<dbReference type="AlphaFoldDB" id="A0A934JVX6"/>
<organism evidence="3 4">
    <name type="scientific">Candidatus Aeolococcus gillhamiae</name>
    <dbReference type="NCBI Taxonomy" id="3127015"/>
    <lineage>
        <taxon>Bacteria</taxon>
        <taxon>Bacillati</taxon>
        <taxon>Candidatus Dormiibacterota</taxon>
        <taxon>Candidatus Dormibacteria</taxon>
        <taxon>Candidatus Aeolococcales</taxon>
        <taxon>Candidatus Aeolococcaceae</taxon>
        <taxon>Candidatus Aeolococcus</taxon>
    </lineage>
</organism>
<feature type="domain" description="Activator of Hsp90 ATPase homologue 1/2-like C-terminal" evidence="2">
    <location>
        <begin position="18"/>
        <end position="160"/>
    </location>
</feature>
<sequence>MTDAQTSQDAVVIEYSFDAPRDLIWQMWTEPEHFKAWYGPQGATIPVARMDVRVGGRRLVCMAMETPRGPMTMWFTGEYREVVKGKRLVYTESMSDENGNVLSPSDLGMPAGHPTTTEVTVELDDAAGRTKMVMTHAGVPADSPGAAGWVAALDKLAVYVKAQSDR</sequence>
<gene>
    <name evidence="3" type="ORF">JF886_13960</name>
</gene>
<dbReference type="EMBL" id="JAEKNS010000142">
    <property type="protein sequence ID" value="MBJ7595932.1"/>
    <property type="molecule type" value="Genomic_DNA"/>
</dbReference>
<dbReference type="InterPro" id="IPR023393">
    <property type="entry name" value="START-like_dom_sf"/>
</dbReference>
<dbReference type="Pfam" id="PF08327">
    <property type="entry name" value="AHSA1"/>
    <property type="match status" value="1"/>
</dbReference>
<reference evidence="3 4" key="1">
    <citation type="submission" date="2020-10" db="EMBL/GenBank/DDBJ databases">
        <title>Ca. Dormibacterota MAGs.</title>
        <authorList>
            <person name="Montgomery K."/>
        </authorList>
    </citation>
    <scope>NUCLEOTIDE SEQUENCE [LARGE SCALE GENOMIC DNA]</scope>
    <source>
        <strain evidence="3">SC8812_S17_18</strain>
    </source>
</reference>
<dbReference type="RefSeq" id="WP_337313490.1">
    <property type="nucleotide sequence ID" value="NZ_JAEKNS010000142.1"/>
</dbReference>
<evidence type="ECO:0000259" key="2">
    <source>
        <dbReference type="Pfam" id="PF08327"/>
    </source>
</evidence>
<dbReference type="SUPFAM" id="SSF55961">
    <property type="entry name" value="Bet v1-like"/>
    <property type="match status" value="1"/>
</dbReference>
<accession>A0A934JVX6</accession>
<evidence type="ECO:0000313" key="4">
    <source>
        <dbReference type="Proteomes" id="UP000606991"/>
    </source>
</evidence>
<protein>
    <submittedName>
        <fullName evidence="3">SRPBCC domain-containing protein</fullName>
    </submittedName>
</protein>
<name>A0A934JVX6_9BACT</name>
<evidence type="ECO:0000256" key="1">
    <source>
        <dbReference type="ARBA" id="ARBA00006817"/>
    </source>
</evidence>
<proteinExistence type="inferred from homology"/>
<dbReference type="Proteomes" id="UP000606991">
    <property type="component" value="Unassembled WGS sequence"/>
</dbReference>
<dbReference type="CDD" id="cd07814">
    <property type="entry name" value="SRPBCC_CalC_Aha1-like"/>
    <property type="match status" value="1"/>
</dbReference>